<dbReference type="EMBL" id="APJX01000005">
    <property type="protein sequence ID" value="EMS79281.1"/>
    <property type="molecule type" value="Genomic_DNA"/>
</dbReference>
<evidence type="ECO:0000313" key="3">
    <source>
        <dbReference type="Proteomes" id="UP000014216"/>
    </source>
</evidence>
<feature type="domain" description="FRG" evidence="1">
    <location>
        <begin position="65"/>
        <end position="190"/>
    </location>
</feature>
<dbReference type="AlphaFoldDB" id="S0G5A0"/>
<sequence length="366" mass="42588">MQLSRKEIDDLPTVLFILDKIAQSEEKLRNDKRWRLLLSDMGAEDKFEIRLESANGPYVLHPTSSTVNIFFRGQTDYHSECLPTIYRKEKNQPRDELEIFIDRLRSIEFELLLKTHPFVKSIYERGLLIQGKEQPVPIKVDYLGLAQHYELKTDLMDFTNDKWVAAFFATCSKVKGEYVPVKNGGYGVIYSYTVLPEPFDQSVQPAQKYTEKFTAIGLQPFPRPGEQKGFALKLEPGQELNTLQGVTQHFFRHNYKAAEVIYNRMNQGKSLFPEDKLINMAKKLKNSKKISKTALRKAFKRYPVAGSDEQELEQKCRDKGLVFVDTPVVSFSRNDEHLFWNQWDNGAKQKFLSQLVFRRVYYGNKC</sequence>
<reference evidence="2 3" key="1">
    <citation type="journal article" date="2013" name="Genome Announc.">
        <title>Draft Genome Sequence of Desulfotignum phosphitoxidans DSM 13687 Strain FiPS-3.</title>
        <authorList>
            <person name="Poehlein A."/>
            <person name="Daniel R."/>
            <person name="Simeonova D.D."/>
        </authorList>
    </citation>
    <scope>NUCLEOTIDE SEQUENCE [LARGE SCALE GENOMIC DNA]</scope>
    <source>
        <strain evidence="2 3">DSM 13687</strain>
    </source>
</reference>
<dbReference type="SMART" id="SM00901">
    <property type="entry name" value="FRG"/>
    <property type="match status" value="1"/>
</dbReference>
<protein>
    <submittedName>
        <fullName evidence="2">FRG domain-containing protein</fullName>
    </submittedName>
</protein>
<dbReference type="InterPro" id="IPR014966">
    <property type="entry name" value="FRG-dom"/>
</dbReference>
<evidence type="ECO:0000313" key="2">
    <source>
        <dbReference type="EMBL" id="EMS79281.1"/>
    </source>
</evidence>
<keyword evidence="3" id="KW-1185">Reference proteome</keyword>
<dbReference type="Pfam" id="PF08867">
    <property type="entry name" value="FRG"/>
    <property type="match status" value="1"/>
</dbReference>
<gene>
    <name evidence="2" type="ORF">Dpo_5c02060</name>
</gene>
<name>S0G5A0_9BACT</name>
<dbReference type="OrthoDB" id="5418544at2"/>
<accession>S0G5A0</accession>
<dbReference type="Proteomes" id="UP000014216">
    <property type="component" value="Unassembled WGS sequence"/>
</dbReference>
<organism evidence="2 3">
    <name type="scientific">Desulfotignum phosphitoxidans DSM 13687</name>
    <dbReference type="NCBI Taxonomy" id="1286635"/>
    <lineage>
        <taxon>Bacteria</taxon>
        <taxon>Pseudomonadati</taxon>
        <taxon>Thermodesulfobacteriota</taxon>
        <taxon>Desulfobacteria</taxon>
        <taxon>Desulfobacterales</taxon>
        <taxon>Desulfobacteraceae</taxon>
        <taxon>Desulfotignum</taxon>
    </lineage>
</organism>
<evidence type="ECO:0000259" key="1">
    <source>
        <dbReference type="SMART" id="SM00901"/>
    </source>
</evidence>
<proteinExistence type="predicted"/>
<comment type="caution">
    <text evidence="2">The sequence shown here is derived from an EMBL/GenBank/DDBJ whole genome shotgun (WGS) entry which is preliminary data.</text>
</comment>
<dbReference type="RefSeq" id="WP_006966373.1">
    <property type="nucleotide sequence ID" value="NZ_APJX01000005.1"/>
</dbReference>